<dbReference type="EMBL" id="GECZ01015206">
    <property type="protein sequence ID" value="JAS54563.1"/>
    <property type="molecule type" value="Transcribed_RNA"/>
</dbReference>
<protein>
    <submittedName>
        <fullName evidence="1">Uncharacterized protein</fullName>
    </submittedName>
</protein>
<reference evidence="1" key="1">
    <citation type="submission" date="2015-11" db="EMBL/GenBank/DDBJ databases">
        <title>De novo transcriptome assembly of four potential Pierce s Disease insect vectors from Arizona vineyards.</title>
        <authorList>
            <person name="Tassone E.E."/>
        </authorList>
    </citation>
    <scope>NUCLEOTIDE SEQUENCE</scope>
</reference>
<organism evidence="1">
    <name type="scientific">Cuerna arida</name>
    <dbReference type="NCBI Taxonomy" id="1464854"/>
    <lineage>
        <taxon>Eukaryota</taxon>
        <taxon>Metazoa</taxon>
        <taxon>Ecdysozoa</taxon>
        <taxon>Arthropoda</taxon>
        <taxon>Hexapoda</taxon>
        <taxon>Insecta</taxon>
        <taxon>Pterygota</taxon>
        <taxon>Neoptera</taxon>
        <taxon>Paraneoptera</taxon>
        <taxon>Hemiptera</taxon>
        <taxon>Auchenorrhyncha</taxon>
        <taxon>Membracoidea</taxon>
        <taxon>Cicadellidae</taxon>
        <taxon>Cicadellinae</taxon>
        <taxon>Proconiini</taxon>
        <taxon>Cuerna</taxon>
    </lineage>
</organism>
<sequence length="198" mass="22945">MFTRMLRAVLSAVNRLDRGWGVLATRVVTAMRRDSHYRRTTISRALQRAVEEGYLRLNPSTGRYFSRGITRAQLNRNTSQEDFNLHILINNEEPVLSVFQPELIVVTPISDMQAIPRQIPRERIPRLNRNRELVQGRIRTEAIPPHMTVADTPIAQRRQRFDQSLCLNLKNKIQSLERLLKEQPTETAENSILSVKPL</sequence>
<gene>
    <name evidence="1" type="ORF">g.22125</name>
</gene>
<dbReference type="AlphaFoldDB" id="A0A1B6FX00"/>
<name>A0A1B6FX00_9HEMI</name>
<evidence type="ECO:0000313" key="1">
    <source>
        <dbReference type="EMBL" id="JAS54563.1"/>
    </source>
</evidence>
<proteinExistence type="predicted"/>
<accession>A0A1B6FX00</accession>